<dbReference type="InterPro" id="IPR026992">
    <property type="entry name" value="DIOX_N"/>
</dbReference>
<sequence>MLAIPPVDLLEASRDPESRARQIELLDTACSRTGYALLTGHRIPTSLLTELYSVSRQFFLLSDEEKAAVRQPAPEQVRGWTGLGSEGMAYSLDEESHGDLKEKMDIGPVWGPTVGQPGAGPMAYPNLWPRFPERFRAVWEDYYSHMQRVGAELLSLAAEGFGLPSDHFAPMFDTEMSMLRGLYFPPQPEPPLAHQARAGIHTDYGAFTVVSAESSPGGLQVLDPDGEWLEVTTTPATLVVLTGDLLAEWTGDHWPATLHRTANPPRSVAFDSSRLSFAFYQHPNFDVSVAALPPFAASDPAAVPDPLRAGDHLAEKYVRQTTFGRRTAD</sequence>
<dbReference type="PANTHER" id="PTHR47990">
    <property type="entry name" value="2-OXOGLUTARATE (2OG) AND FE(II)-DEPENDENT OXYGENASE SUPERFAMILY PROTEIN-RELATED"/>
    <property type="match status" value="1"/>
</dbReference>
<dbReference type="Pfam" id="PF03171">
    <property type="entry name" value="2OG-FeII_Oxy"/>
    <property type="match status" value="1"/>
</dbReference>
<organism evidence="5 6">
    <name type="scientific">Williamsia marianensis</name>
    <dbReference type="NCBI Taxonomy" id="85044"/>
    <lineage>
        <taxon>Bacteria</taxon>
        <taxon>Bacillati</taxon>
        <taxon>Actinomycetota</taxon>
        <taxon>Actinomycetes</taxon>
        <taxon>Mycobacteriales</taxon>
        <taxon>Nocardiaceae</taxon>
        <taxon>Williamsia</taxon>
    </lineage>
</organism>
<evidence type="ECO:0000313" key="5">
    <source>
        <dbReference type="EMBL" id="PHV68981.1"/>
    </source>
</evidence>
<dbReference type="InterPro" id="IPR027443">
    <property type="entry name" value="IPNS-like_sf"/>
</dbReference>
<comment type="pathway">
    <text evidence="1">Antibiotic biosynthesis.</text>
</comment>
<comment type="caution">
    <text evidence="5">The sequence shown here is derived from an EMBL/GenBank/DDBJ whole genome shotgun (WGS) entry which is preliminary data.</text>
</comment>
<proteinExistence type="inferred from homology"/>
<dbReference type="EMBL" id="PEBD01000004">
    <property type="protein sequence ID" value="PHV68981.1"/>
    <property type="molecule type" value="Genomic_DNA"/>
</dbReference>
<dbReference type="Proteomes" id="UP000225108">
    <property type="component" value="Unassembled WGS sequence"/>
</dbReference>
<name>A0A2G3PT95_WILMA</name>
<evidence type="ECO:0000259" key="4">
    <source>
        <dbReference type="PROSITE" id="PS51471"/>
    </source>
</evidence>
<accession>A0A2G3PT95</accession>
<dbReference type="InterPro" id="IPR044861">
    <property type="entry name" value="IPNS-like_FE2OG_OXY"/>
</dbReference>
<evidence type="ECO:0000313" key="6">
    <source>
        <dbReference type="Proteomes" id="UP000225108"/>
    </source>
</evidence>
<comment type="similarity">
    <text evidence="3">Belongs to the iron/ascorbate-dependent oxidoreductase family.</text>
</comment>
<dbReference type="InterPro" id="IPR005123">
    <property type="entry name" value="Oxoglu/Fe-dep_dioxygenase_dom"/>
</dbReference>
<dbReference type="Pfam" id="PF14226">
    <property type="entry name" value="DIOX_N"/>
    <property type="match status" value="1"/>
</dbReference>
<dbReference type="Gene3D" id="2.60.120.330">
    <property type="entry name" value="B-lactam Antibiotic, Isopenicillin N Synthase, Chain"/>
    <property type="match status" value="1"/>
</dbReference>
<dbReference type="GO" id="GO:0046872">
    <property type="term" value="F:metal ion binding"/>
    <property type="evidence" value="ECO:0007669"/>
    <property type="project" value="UniProtKB-KW"/>
</dbReference>
<dbReference type="InterPro" id="IPR050231">
    <property type="entry name" value="Iron_ascorbate_oxido_reductase"/>
</dbReference>
<feature type="domain" description="Fe2OG dioxygenase" evidence="4">
    <location>
        <begin position="174"/>
        <end position="283"/>
    </location>
</feature>
<evidence type="ECO:0000256" key="1">
    <source>
        <dbReference type="ARBA" id="ARBA00004792"/>
    </source>
</evidence>
<reference evidence="5 6" key="1">
    <citation type="submission" date="2017-10" db="EMBL/GenBank/DDBJ databases">
        <title>The draft genome sequence of Williamsia sp. BULT 1.1 isolated from the semi-arid grassland soils from South Africa.</title>
        <authorList>
            <person name="Kabwe M.H."/>
            <person name="Govender N."/>
            <person name="Mutseka Lunga P."/>
            <person name="Vikram S."/>
            <person name="Makhalanyane T.P."/>
        </authorList>
    </citation>
    <scope>NUCLEOTIDE SEQUENCE [LARGE SCALE GENOMIC DNA]</scope>
    <source>
        <strain evidence="5 6">BULT 1.1</strain>
    </source>
</reference>
<dbReference type="AlphaFoldDB" id="A0A2G3PT95"/>
<evidence type="ECO:0000256" key="2">
    <source>
        <dbReference type="ARBA" id="ARBA00023194"/>
    </source>
</evidence>
<evidence type="ECO:0000256" key="3">
    <source>
        <dbReference type="RuleBase" id="RU003682"/>
    </source>
</evidence>
<dbReference type="SUPFAM" id="SSF51197">
    <property type="entry name" value="Clavaminate synthase-like"/>
    <property type="match status" value="1"/>
</dbReference>
<keyword evidence="3" id="KW-0479">Metal-binding</keyword>
<dbReference type="GO" id="GO:0016491">
    <property type="term" value="F:oxidoreductase activity"/>
    <property type="evidence" value="ECO:0007669"/>
    <property type="project" value="UniProtKB-KW"/>
</dbReference>
<gene>
    <name evidence="5" type="ORF">CSW57_04785</name>
</gene>
<keyword evidence="2" id="KW-0045">Antibiotic biosynthesis</keyword>
<dbReference type="GO" id="GO:0017000">
    <property type="term" value="P:antibiotic biosynthetic process"/>
    <property type="evidence" value="ECO:0007669"/>
    <property type="project" value="UniProtKB-KW"/>
</dbReference>
<protein>
    <submittedName>
        <fullName evidence="5">2OG-Fe(II) oxygenase</fullName>
    </submittedName>
</protein>
<dbReference type="RefSeq" id="WP_099382054.1">
    <property type="nucleotide sequence ID" value="NZ_PEBD01000004.1"/>
</dbReference>
<keyword evidence="3" id="KW-0560">Oxidoreductase</keyword>
<dbReference type="PROSITE" id="PS51471">
    <property type="entry name" value="FE2OG_OXY"/>
    <property type="match status" value="1"/>
</dbReference>
<keyword evidence="3" id="KW-0408">Iron</keyword>